<dbReference type="EMBL" id="JAHXZJ010002237">
    <property type="protein sequence ID" value="KAH0547473.1"/>
    <property type="molecule type" value="Genomic_DNA"/>
</dbReference>
<comment type="caution">
    <text evidence="3">The sequence shown here is derived from an EMBL/GenBank/DDBJ whole genome shotgun (WGS) entry which is preliminary data.</text>
</comment>
<evidence type="ECO:0000313" key="4">
    <source>
        <dbReference type="Proteomes" id="UP000826195"/>
    </source>
</evidence>
<dbReference type="AlphaFoldDB" id="A0AAV7IDM0"/>
<comment type="similarity">
    <text evidence="1 2">Belongs to the RNase T2 family.</text>
</comment>
<reference evidence="3 4" key="1">
    <citation type="journal article" date="2021" name="J. Hered.">
        <title>A chromosome-level genome assembly of the parasitoid wasp, Cotesia glomerata (Hymenoptera: Braconidae).</title>
        <authorList>
            <person name="Pinto B.J."/>
            <person name="Weis J.J."/>
            <person name="Gamble T."/>
            <person name="Ode P.J."/>
            <person name="Paul R."/>
            <person name="Zaspel J.M."/>
        </authorList>
    </citation>
    <scope>NUCLEOTIDE SEQUENCE [LARGE SCALE GENOMIC DNA]</scope>
    <source>
        <strain evidence="3">CgM1</strain>
    </source>
</reference>
<accession>A0AAV7IDM0</accession>
<evidence type="ECO:0000256" key="2">
    <source>
        <dbReference type="RuleBase" id="RU004328"/>
    </source>
</evidence>
<organism evidence="3 4">
    <name type="scientific">Cotesia glomerata</name>
    <name type="common">Lepidopteran parasitic wasp</name>
    <name type="synonym">Apanteles glomeratus</name>
    <dbReference type="NCBI Taxonomy" id="32391"/>
    <lineage>
        <taxon>Eukaryota</taxon>
        <taxon>Metazoa</taxon>
        <taxon>Ecdysozoa</taxon>
        <taxon>Arthropoda</taxon>
        <taxon>Hexapoda</taxon>
        <taxon>Insecta</taxon>
        <taxon>Pterygota</taxon>
        <taxon>Neoptera</taxon>
        <taxon>Endopterygota</taxon>
        <taxon>Hymenoptera</taxon>
        <taxon>Apocrita</taxon>
        <taxon>Ichneumonoidea</taxon>
        <taxon>Braconidae</taxon>
        <taxon>Microgastrinae</taxon>
        <taxon>Cotesia</taxon>
    </lineage>
</organism>
<evidence type="ECO:0000256" key="1">
    <source>
        <dbReference type="ARBA" id="ARBA00007469"/>
    </source>
</evidence>
<dbReference type="InterPro" id="IPR001568">
    <property type="entry name" value="RNase_T2-like"/>
</dbReference>
<dbReference type="InterPro" id="IPR033130">
    <property type="entry name" value="RNase_T2_His_AS_2"/>
</dbReference>
<protein>
    <submittedName>
        <fullName evidence="3">Uncharacterized protein</fullName>
    </submittedName>
</protein>
<dbReference type="GO" id="GO:0003723">
    <property type="term" value="F:RNA binding"/>
    <property type="evidence" value="ECO:0007669"/>
    <property type="project" value="InterPro"/>
</dbReference>
<dbReference type="GO" id="GO:0033897">
    <property type="term" value="F:ribonuclease T2 activity"/>
    <property type="evidence" value="ECO:0007669"/>
    <property type="project" value="InterPro"/>
</dbReference>
<sequence>MWPPTFCYSWRLLSSKNTCRLPRKKIWTIHGFWPAITQTSGPNYCSEKWKLNLDLLEEIQQELDTKWIDVKNNTDPHSFLKYEWAKHGTCAVSHPKLNNELKYFKNTLEMFNSFDATKILTKAGFHAGGKYFVQDLIKSIESFTGKNCRIDCIFDRQRKEYYLYQVKICFDKSFKPIDCNKSNKSYSNCWLKKKVFYLESVPNNRRDL</sequence>
<dbReference type="PANTHER" id="PTHR11240:SF22">
    <property type="entry name" value="RIBONUCLEASE T2"/>
    <property type="match status" value="1"/>
</dbReference>
<evidence type="ECO:0000313" key="3">
    <source>
        <dbReference type="EMBL" id="KAH0547473.1"/>
    </source>
</evidence>
<dbReference type="PROSITE" id="PS00531">
    <property type="entry name" value="RNASE_T2_2"/>
    <property type="match status" value="1"/>
</dbReference>
<dbReference type="SUPFAM" id="SSF55895">
    <property type="entry name" value="Ribonuclease Rh-like"/>
    <property type="match status" value="1"/>
</dbReference>
<proteinExistence type="inferred from homology"/>
<dbReference type="Proteomes" id="UP000826195">
    <property type="component" value="Unassembled WGS sequence"/>
</dbReference>
<dbReference type="GO" id="GO:0006401">
    <property type="term" value="P:RNA catabolic process"/>
    <property type="evidence" value="ECO:0007669"/>
    <property type="project" value="TreeGrafter"/>
</dbReference>
<dbReference type="GO" id="GO:0005576">
    <property type="term" value="C:extracellular region"/>
    <property type="evidence" value="ECO:0007669"/>
    <property type="project" value="TreeGrafter"/>
</dbReference>
<keyword evidence="4" id="KW-1185">Reference proteome</keyword>
<gene>
    <name evidence="3" type="ORF">KQX54_019476</name>
</gene>
<dbReference type="Pfam" id="PF00445">
    <property type="entry name" value="Ribonuclease_T2"/>
    <property type="match status" value="1"/>
</dbReference>
<dbReference type="InterPro" id="IPR036430">
    <property type="entry name" value="RNase_T2-like_sf"/>
</dbReference>
<name>A0AAV7IDM0_COTGL</name>
<dbReference type="PANTHER" id="PTHR11240">
    <property type="entry name" value="RIBONUCLEASE T2"/>
    <property type="match status" value="1"/>
</dbReference>
<dbReference type="Gene3D" id="3.90.730.10">
    <property type="entry name" value="Ribonuclease T2-like"/>
    <property type="match status" value="1"/>
</dbReference>